<comment type="similarity">
    <text evidence="16">Belongs to the cytochrome b family.</text>
</comment>
<dbReference type="PANTHER" id="PTHR19271:SF16">
    <property type="entry name" value="CYTOCHROME B"/>
    <property type="match status" value="1"/>
</dbReference>
<feature type="binding site" description="axial binding residue" evidence="15">
    <location>
        <position position="208"/>
    </location>
    <ligand>
        <name>heme b</name>
        <dbReference type="ChEBI" id="CHEBI:60344"/>
        <label>b562</label>
    </ligand>
    <ligandPart>
        <name>Fe</name>
        <dbReference type="ChEBI" id="CHEBI:18248"/>
    </ligandPart>
</feature>
<evidence type="ECO:0000256" key="8">
    <source>
        <dbReference type="ARBA" id="ARBA00022692"/>
    </source>
</evidence>
<evidence type="ECO:0000256" key="5">
    <source>
        <dbReference type="ARBA" id="ARBA00022448"/>
    </source>
</evidence>
<evidence type="ECO:0000256" key="4">
    <source>
        <dbReference type="ARBA" id="ARBA00013531"/>
    </source>
</evidence>
<comment type="caution">
    <text evidence="20">The sequence shown here is derived from an EMBL/GenBank/DDBJ whole genome shotgun (WGS) entry which is preliminary data.</text>
</comment>
<comment type="cofactor">
    <cofactor evidence="15">
        <name>heme</name>
        <dbReference type="ChEBI" id="CHEBI:30413"/>
    </cofactor>
    <text evidence="15">Binds 2 heme groups non-covalently.</text>
</comment>
<keyword evidence="21" id="KW-1185">Reference proteome</keyword>
<dbReference type="Pfam" id="PF00032">
    <property type="entry name" value="Cytochrom_B_C"/>
    <property type="match status" value="2"/>
</dbReference>
<dbReference type="AlphaFoldDB" id="A0A554XJK8"/>
<dbReference type="Gene3D" id="1.20.810.10">
    <property type="entry name" value="Cytochrome Bc1 Complex, Chain C"/>
    <property type="match status" value="1"/>
</dbReference>
<dbReference type="InterPro" id="IPR030689">
    <property type="entry name" value="Cytochrome_b"/>
</dbReference>
<accession>A0A554XJK8</accession>
<evidence type="ECO:0000256" key="9">
    <source>
        <dbReference type="ARBA" id="ARBA00022723"/>
    </source>
</evidence>
<dbReference type="SUPFAM" id="SSF81342">
    <property type="entry name" value="Transmembrane di-heme cytochromes"/>
    <property type="match status" value="1"/>
</dbReference>
<proteinExistence type="inferred from homology"/>
<evidence type="ECO:0000313" key="21">
    <source>
        <dbReference type="Proteomes" id="UP000318294"/>
    </source>
</evidence>
<evidence type="ECO:0000259" key="19">
    <source>
        <dbReference type="PROSITE" id="PS51003"/>
    </source>
</evidence>
<feature type="transmembrane region" description="Helical" evidence="17">
    <location>
        <begin position="409"/>
        <end position="427"/>
    </location>
</feature>
<feature type="binding site" description="axial binding residue" evidence="15">
    <location>
        <position position="121"/>
    </location>
    <ligand>
        <name>heme b</name>
        <dbReference type="ChEBI" id="CHEBI:60344"/>
        <label>b566</label>
    </ligand>
    <ligandPart>
        <name>Fe</name>
        <dbReference type="ChEBI" id="CHEBI:18248"/>
    </ligandPart>
</feature>
<comment type="cofactor">
    <cofactor evidence="16">
        <name>heme b</name>
        <dbReference type="ChEBI" id="CHEBI:60344"/>
    </cofactor>
    <text evidence="16">Binds 2 heme groups non-covalently.</text>
</comment>
<evidence type="ECO:0000256" key="16">
    <source>
        <dbReference type="RuleBase" id="RU003385"/>
    </source>
</evidence>
<keyword evidence="5 16" id="KW-0813">Transport</keyword>
<dbReference type="GO" id="GO:0045275">
    <property type="term" value="C:respiratory chain complex III"/>
    <property type="evidence" value="ECO:0007669"/>
    <property type="project" value="InterPro"/>
</dbReference>
<evidence type="ECO:0000256" key="15">
    <source>
        <dbReference type="PIRSR" id="PIRSR038885-2"/>
    </source>
</evidence>
<evidence type="ECO:0000256" key="10">
    <source>
        <dbReference type="ARBA" id="ARBA00022982"/>
    </source>
</evidence>
<feature type="binding site" description="axial binding residue" evidence="15">
    <location>
        <position position="107"/>
    </location>
    <ligand>
        <name>heme b</name>
        <dbReference type="ChEBI" id="CHEBI:60344"/>
        <label>b562</label>
    </ligand>
    <ligandPart>
        <name>Fe</name>
        <dbReference type="ChEBI" id="CHEBI:18248"/>
    </ligandPart>
</feature>
<gene>
    <name evidence="20" type="primary">petB</name>
    <name evidence="20" type="ORF">Tchar_00369</name>
</gene>
<feature type="binding site" evidence="14">
    <location>
        <position position="228"/>
    </location>
    <ligand>
        <name>a ubiquinone</name>
        <dbReference type="ChEBI" id="CHEBI:16389"/>
    </ligand>
</feature>
<dbReference type="PROSITE" id="PS51002">
    <property type="entry name" value="CYTB_NTER"/>
    <property type="match status" value="1"/>
</dbReference>
<evidence type="ECO:0000313" key="20">
    <source>
        <dbReference type="EMBL" id="TSE36014.1"/>
    </source>
</evidence>
<evidence type="ECO:0000256" key="6">
    <source>
        <dbReference type="ARBA" id="ARBA00022617"/>
    </source>
</evidence>
<evidence type="ECO:0000256" key="12">
    <source>
        <dbReference type="ARBA" id="ARBA00023004"/>
    </source>
</evidence>
<feature type="transmembrane region" description="Helical" evidence="17">
    <location>
        <begin position="326"/>
        <end position="344"/>
    </location>
</feature>
<dbReference type="Proteomes" id="UP000318294">
    <property type="component" value="Unassembled WGS sequence"/>
</dbReference>
<keyword evidence="13 17" id="KW-0472">Membrane</keyword>
<keyword evidence="6 15" id="KW-0349">Heme</keyword>
<comment type="subcellular location">
    <subcellularLocation>
        <location evidence="2">Membrane</location>
        <topology evidence="2">Multi-pass membrane protein</topology>
    </subcellularLocation>
</comment>
<keyword evidence="8 16" id="KW-0812">Transmembrane</keyword>
<keyword evidence="12 15" id="KW-0408">Iron</keyword>
<evidence type="ECO:0000256" key="2">
    <source>
        <dbReference type="ARBA" id="ARBA00004141"/>
    </source>
</evidence>
<evidence type="ECO:0000256" key="11">
    <source>
        <dbReference type="ARBA" id="ARBA00022989"/>
    </source>
</evidence>
<keyword evidence="10 16" id="KW-0249">Electron transport</keyword>
<dbReference type="GO" id="GO:0016491">
    <property type="term" value="F:oxidoreductase activity"/>
    <property type="evidence" value="ECO:0007669"/>
    <property type="project" value="InterPro"/>
</dbReference>
<feature type="transmembrane region" description="Helical" evidence="17">
    <location>
        <begin position="46"/>
        <end position="69"/>
    </location>
</feature>
<feature type="transmembrane region" description="Helical" evidence="17">
    <location>
        <begin position="356"/>
        <end position="389"/>
    </location>
</feature>
<dbReference type="InterPro" id="IPR048259">
    <property type="entry name" value="Cytochrome_b_N_euk/bac"/>
</dbReference>
<protein>
    <recommendedName>
        <fullName evidence="4 16">Cytochrome b</fullName>
    </recommendedName>
</protein>
<keyword evidence="9 15" id="KW-0479">Metal-binding</keyword>
<dbReference type="SUPFAM" id="SSF81648">
    <property type="entry name" value="a domain/subunit of cytochrome bc1 complex (Ubiquinol-cytochrome c reductase)"/>
    <property type="match status" value="2"/>
</dbReference>
<feature type="transmembrane region" description="Helical" evidence="17">
    <location>
        <begin position="439"/>
        <end position="455"/>
    </location>
</feature>
<dbReference type="PIRSF" id="PIRSF038885">
    <property type="entry name" value="COB"/>
    <property type="match status" value="1"/>
</dbReference>
<dbReference type="FunFam" id="1.20.810.10:FF:000004">
    <property type="entry name" value="Cytochrome b"/>
    <property type="match status" value="1"/>
</dbReference>
<sequence length="472" mass="53014">MAEFKEAPANASRGEKLLTWIDNRFPLTKLYKEHLAEYYAPKNFNFWYFFGSLALLVLVIQIVTGIFLVMHYKPDASLNAAGVPVAFASVEYIMRDVPWGWLIRYMHSTGASAFFVVVYLHMYRGLIYGSYRKPRELVWIFGVAIFLCLMAEAFMGYLLPWGQMSYWGAQVIVNLFSAIPFIGPDLAILIRGDYVVSDATLNRFFSFHVIAVPLVLLGLVVAHIIALHEVGSNNPDGIEIKATKDASGKPLDGIPFHPYYTVHDILGVAVFLMVFSAIVFFAPEAGGYFLEFNNFIPADPMVTPPHIAPVWYFTPFYSMLRATTDQMMYVLVAVVLLGGLLAALKGKGLLDKAFWLGGAVVLAALMLSIDAKFWGVVVMGGAVVILFFLPWLDNSPVKSIRYRPSWNKWLYGLFVINFLILGYLGVLPPSPIGERISQVGTLFYFGFFLLMPWWSRIGEFKPVPARVTFQAH</sequence>
<organism evidence="20 21">
    <name type="scientific">Tepidimonas charontis</name>
    <dbReference type="NCBI Taxonomy" id="2267262"/>
    <lineage>
        <taxon>Bacteria</taxon>
        <taxon>Pseudomonadati</taxon>
        <taxon>Pseudomonadota</taxon>
        <taxon>Betaproteobacteria</taxon>
        <taxon>Burkholderiales</taxon>
        <taxon>Tepidimonas</taxon>
    </lineage>
</organism>
<dbReference type="GO" id="GO:0046872">
    <property type="term" value="F:metal ion binding"/>
    <property type="evidence" value="ECO:0007669"/>
    <property type="project" value="UniProtKB-KW"/>
</dbReference>
<feature type="domain" description="Cytochrome b/b6 N-terminal region profile" evidence="18">
    <location>
        <begin position="17"/>
        <end position="236"/>
    </location>
</feature>
<comment type="subunit">
    <text evidence="3 16">The main subunits of complex b-c1 are: cytochrome b, cytochrome c1 and the Rieske protein.</text>
</comment>
<evidence type="ECO:0000256" key="14">
    <source>
        <dbReference type="PIRSR" id="PIRSR038885-1"/>
    </source>
</evidence>
<dbReference type="CDD" id="cd00284">
    <property type="entry name" value="Cytochrome_b_N"/>
    <property type="match status" value="1"/>
</dbReference>
<evidence type="ECO:0000256" key="1">
    <source>
        <dbReference type="ARBA" id="ARBA00002444"/>
    </source>
</evidence>
<feature type="transmembrane region" description="Helical" evidence="17">
    <location>
        <begin position="138"/>
        <end position="159"/>
    </location>
</feature>
<evidence type="ECO:0000256" key="13">
    <source>
        <dbReference type="ARBA" id="ARBA00023136"/>
    </source>
</evidence>
<dbReference type="EMBL" id="VJON01000003">
    <property type="protein sequence ID" value="TSE36014.1"/>
    <property type="molecule type" value="Genomic_DNA"/>
</dbReference>
<dbReference type="InterPro" id="IPR005797">
    <property type="entry name" value="Cyt_b/b6_N"/>
</dbReference>
<feature type="transmembrane region" description="Helical" evidence="17">
    <location>
        <begin position="204"/>
        <end position="226"/>
    </location>
</feature>
<dbReference type="InterPro" id="IPR036150">
    <property type="entry name" value="Cyt_b/b6_C_sf"/>
</dbReference>
<dbReference type="OrthoDB" id="9804503at2"/>
<dbReference type="InterPro" id="IPR027387">
    <property type="entry name" value="Cytb/b6-like_sf"/>
</dbReference>
<dbReference type="PROSITE" id="PS51003">
    <property type="entry name" value="CYTB_CTER"/>
    <property type="match status" value="1"/>
</dbReference>
<dbReference type="InterPro" id="IPR016174">
    <property type="entry name" value="Di-haem_cyt_TM"/>
</dbReference>
<dbReference type="Pfam" id="PF00033">
    <property type="entry name" value="Cytochrome_B"/>
    <property type="match status" value="1"/>
</dbReference>
<keyword evidence="7 16" id="KW-0679">Respiratory chain</keyword>
<evidence type="ECO:0000256" key="17">
    <source>
        <dbReference type="SAM" id="Phobius"/>
    </source>
</evidence>
<comment type="function">
    <text evidence="1 16">Component of the ubiquinol-cytochrome c reductase complex (complex III or cytochrome b-c1 complex), which is a respiratory chain that generates an electrochemical potential coupled to ATP synthesis.</text>
</comment>
<evidence type="ECO:0000259" key="18">
    <source>
        <dbReference type="PROSITE" id="PS51002"/>
    </source>
</evidence>
<feature type="transmembrane region" description="Helical" evidence="17">
    <location>
        <begin position="106"/>
        <end position="126"/>
    </location>
</feature>
<evidence type="ECO:0000256" key="3">
    <source>
        <dbReference type="ARBA" id="ARBA00011649"/>
    </source>
</evidence>
<feature type="binding site" description="axial binding residue" evidence="15">
    <location>
        <position position="223"/>
    </location>
    <ligand>
        <name>heme b</name>
        <dbReference type="ChEBI" id="CHEBI:60344"/>
        <label>b566</label>
    </ligand>
    <ligandPart>
        <name>Fe</name>
        <dbReference type="ChEBI" id="CHEBI:18248"/>
    </ligandPart>
</feature>
<dbReference type="InterPro" id="IPR005798">
    <property type="entry name" value="Cyt_b/b6_C"/>
</dbReference>
<evidence type="ECO:0000256" key="7">
    <source>
        <dbReference type="ARBA" id="ARBA00022660"/>
    </source>
</evidence>
<dbReference type="PANTHER" id="PTHR19271">
    <property type="entry name" value="CYTOCHROME B"/>
    <property type="match status" value="1"/>
</dbReference>
<reference evidence="20 21" key="1">
    <citation type="submission" date="2019-07" db="EMBL/GenBank/DDBJ databases">
        <title>Tepidimonas charontis SPSP-6 draft genome.</title>
        <authorList>
            <person name="Da Costa M.S."/>
            <person name="Froufe H.J.C."/>
            <person name="Egas C."/>
            <person name="Albuquerque L."/>
        </authorList>
    </citation>
    <scope>NUCLEOTIDE SEQUENCE [LARGE SCALE GENOMIC DNA]</scope>
    <source>
        <strain evidence="20 21">SPSP-6</strain>
    </source>
</reference>
<dbReference type="RefSeq" id="WP_144327396.1">
    <property type="nucleotide sequence ID" value="NZ_VJON01000003.1"/>
</dbReference>
<feature type="domain" description="Cytochrome b/b6 C-terminal region profile" evidence="19">
    <location>
        <begin position="246"/>
        <end position="466"/>
    </location>
</feature>
<name>A0A554XJK8_9BURK</name>
<feature type="transmembrane region" description="Helical" evidence="17">
    <location>
        <begin position="171"/>
        <end position="192"/>
    </location>
</feature>
<keyword evidence="11 17" id="KW-1133">Transmembrane helix</keyword>
<dbReference type="GO" id="GO:0008121">
    <property type="term" value="F:quinol-cytochrome-c reductase activity"/>
    <property type="evidence" value="ECO:0007669"/>
    <property type="project" value="InterPro"/>
</dbReference>
<dbReference type="GO" id="GO:0022904">
    <property type="term" value="P:respiratory electron transport chain"/>
    <property type="evidence" value="ECO:0007669"/>
    <property type="project" value="InterPro"/>
</dbReference>
<feature type="transmembrane region" description="Helical" evidence="17">
    <location>
        <begin position="265"/>
        <end position="290"/>
    </location>
</feature>